<dbReference type="EC" id="4.3.2.7" evidence="1"/>
<keyword evidence="2" id="KW-0456">Lyase</keyword>
<dbReference type="Gene3D" id="3.10.490.10">
    <property type="entry name" value="Gamma-glutamyl cyclotransferase-like"/>
    <property type="match status" value="1"/>
</dbReference>
<gene>
    <name evidence="3" type="ORF">LIER_04010</name>
</gene>
<sequence>MALWVFGYGSLIWKAGFKYDDRVIGFIKGYRRVFYQGSTDHRGTPEYPGRTVTLEPAPGEICWGVAYKTTEKEDQEIAITYLEVREKQYDQKLYLEFFTDINSSVPAISDVLVYVGSSDKKINKNYLGPAPLKDIASQIVRAHGPSGPNRDYLFHLEDALKQLGCIDKHISDLADEQLGILWISYIDIFDLDLQFLAMDTQEVHSYMPRDLQLSGHVTCAYTTFTVNNCWYFSALFWSSCILHLDAIRFPVILQKPVSTLLYLPGRRSVSTLLYLPGRRSVVRLYFRWLHISRTNADLEQNHTGKEYSKGDLQYMSRDSAVFAVEGITVVLEGPACIIAPYAIGGKKPYSYLIWRDNFATPWSSVKLSSWWVFFVLASTNLIRKCPFDSSMECIGVLFTLNRM</sequence>
<dbReference type="InterPro" id="IPR013024">
    <property type="entry name" value="GGCT-like"/>
</dbReference>
<evidence type="ECO:0000313" key="4">
    <source>
        <dbReference type="Proteomes" id="UP001454036"/>
    </source>
</evidence>
<evidence type="ECO:0000256" key="2">
    <source>
        <dbReference type="ARBA" id="ARBA00023239"/>
    </source>
</evidence>
<comment type="caution">
    <text evidence="3">The sequence shown here is derived from an EMBL/GenBank/DDBJ whole genome shotgun (WGS) entry which is preliminary data.</text>
</comment>
<organism evidence="3 4">
    <name type="scientific">Lithospermum erythrorhizon</name>
    <name type="common">Purple gromwell</name>
    <name type="synonym">Lithospermum officinale var. erythrorhizon</name>
    <dbReference type="NCBI Taxonomy" id="34254"/>
    <lineage>
        <taxon>Eukaryota</taxon>
        <taxon>Viridiplantae</taxon>
        <taxon>Streptophyta</taxon>
        <taxon>Embryophyta</taxon>
        <taxon>Tracheophyta</taxon>
        <taxon>Spermatophyta</taxon>
        <taxon>Magnoliopsida</taxon>
        <taxon>eudicotyledons</taxon>
        <taxon>Gunneridae</taxon>
        <taxon>Pentapetalae</taxon>
        <taxon>asterids</taxon>
        <taxon>lamiids</taxon>
        <taxon>Boraginales</taxon>
        <taxon>Boraginaceae</taxon>
        <taxon>Boraginoideae</taxon>
        <taxon>Lithospermeae</taxon>
        <taxon>Lithospermum</taxon>
    </lineage>
</organism>
<protein>
    <recommendedName>
        <fullName evidence="1">glutathione-specific gamma-glutamylcyclotransferase</fullName>
        <ecNumber evidence="1">4.3.2.7</ecNumber>
    </recommendedName>
</protein>
<dbReference type="InterPro" id="IPR006840">
    <property type="entry name" value="ChaC"/>
</dbReference>
<dbReference type="GO" id="GO:0006751">
    <property type="term" value="P:glutathione catabolic process"/>
    <property type="evidence" value="ECO:0007669"/>
    <property type="project" value="InterPro"/>
</dbReference>
<dbReference type="Pfam" id="PF04752">
    <property type="entry name" value="ChaC"/>
    <property type="match status" value="1"/>
</dbReference>
<evidence type="ECO:0000313" key="3">
    <source>
        <dbReference type="EMBL" id="GAA0143289.1"/>
    </source>
</evidence>
<dbReference type="GO" id="GO:0005737">
    <property type="term" value="C:cytoplasm"/>
    <property type="evidence" value="ECO:0007669"/>
    <property type="project" value="TreeGrafter"/>
</dbReference>
<dbReference type="Proteomes" id="UP001454036">
    <property type="component" value="Unassembled WGS sequence"/>
</dbReference>
<name>A0AAV3NVA3_LITER</name>
<evidence type="ECO:0000256" key="1">
    <source>
        <dbReference type="ARBA" id="ARBA00012344"/>
    </source>
</evidence>
<reference evidence="3 4" key="1">
    <citation type="submission" date="2024-01" db="EMBL/GenBank/DDBJ databases">
        <title>The complete chloroplast genome sequence of Lithospermum erythrorhizon: insights into the phylogenetic relationship among Boraginaceae species and the maternal lineages of purple gromwells.</title>
        <authorList>
            <person name="Okada T."/>
            <person name="Watanabe K."/>
        </authorList>
    </citation>
    <scope>NUCLEOTIDE SEQUENCE [LARGE SCALE GENOMIC DNA]</scope>
</reference>
<proteinExistence type="predicted"/>
<dbReference type="AlphaFoldDB" id="A0AAV3NVA3"/>
<dbReference type="EMBL" id="BAABME010000499">
    <property type="protein sequence ID" value="GAA0143289.1"/>
    <property type="molecule type" value="Genomic_DNA"/>
</dbReference>
<dbReference type="PANTHER" id="PTHR12192">
    <property type="entry name" value="CATION TRANSPORT PROTEIN CHAC-RELATED"/>
    <property type="match status" value="1"/>
</dbReference>
<dbReference type="InterPro" id="IPR036568">
    <property type="entry name" value="GGCT-like_sf"/>
</dbReference>
<dbReference type="CDD" id="cd06661">
    <property type="entry name" value="GGCT_like"/>
    <property type="match status" value="1"/>
</dbReference>
<keyword evidence="4" id="KW-1185">Reference proteome</keyword>
<dbReference type="PANTHER" id="PTHR12192:SF2">
    <property type="entry name" value="GLUTATHIONE-SPECIFIC GAMMA-GLUTAMYLCYCLOTRANSFERASE 2"/>
    <property type="match status" value="1"/>
</dbReference>
<dbReference type="GO" id="GO:0061928">
    <property type="term" value="F:glutathione specific gamma-glutamylcyclotransferase activity"/>
    <property type="evidence" value="ECO:0007669"/>
    <property type="project" value="UniProtKB-EC"/>
</dbReference>
<dbReference type="SUPFAM" id="SSF110857">
    <property type="entry name" value="Gamma-glutamyl cyclotransferase-like"/>
    <property type="match status" value="1"/>
</dbReference>
<accession>A0AAV3NVA3</accession>